<dbReference type="SUPFAM" id="SSF47473">
    <property type="entry name" value="EF-hand"/>
    <property type="match status" value="1"/>
</dbReference>
<feature type="domain" description="EF-hand" evidence="4">
    <location>
        <begin position="135"/>
        <end position="170"/>
    </location>
</feature>
<evidence type="ECO:0000256" key="2">
    <source>
        <dbReference type="ARBA" id="ARBA00022737"/>
    </source>
</evidence>
<proteinExistence type="predicted"/>
<dbReference type="PROSITE" id="PS50222">
    <property type="entry name" value="EF_HAND_2"/>
    <property type="match status" value="3"/>
</dbReference>
<keyword evidence="3" id="KW-0106">Calcium</keyword>
<comment type="caution">
    <text evidence="5">The sequence shown here is derived from an EMBL/GenBank/DDBJ whole genome shotgun (WGS) entry which is preliminary data.</text>
</comment>
<keyword evidence="6" id="KW-1185">Reference proteome</keyword>
<gene>
    <name evidence="5" type="ORF">RJ641_021485</name>
</gene>
<accession>A0AAN8UJY5</accession>
<dbReference type="GO" id="GO:0005509">
    <property type="term" value="F:calcium ion binding"/>
    <property type="evidence" value="ECO:0007669"/>
    <property type="project" value="InterPro"/>
</dbReference>
<dbReference type="EMBL" id="JBAMMX010000026">
    <property type="protein sequence ID" value="KAK6914164.1"/>
    <property type="molecule type" value="Genomic_DNA"/>
</dbReference>
<evidence type="ECO:0000313" key="5">
    <source>
        <dbReference type="EMBL" id="KAK6914164.1"/>
    </source>
</evidence>
<feature type="domain" description="EF-hand" evidence="4">
    <location>
        <begin position="10"/>
        <end position="45"/>
    </location>
</feature>
<evidence type="ECO:0000256" key="3">
    <source>
        <dbReference type="ARBA" id="ARBA00022837"/>
    </source>
</evidence>
<dbReference type="PANTHER" id="PTHR45942">
    <property type="entry name" value="PROTEIN PHOSPATASE 3 REGULATORY SUBUNIT B ALPHA ISOFORM TYPE 1"/>
    <property type="match status" value="1"/>
</dbReference>
<dbReference type="Proteomes" id="UP001370490">
    <property type="component" value="Unassembled WGS sequence"/>
</dbReference>
<dbReference type="Gene3D" id="1.10.238.10">
    <property type="entry name" value="EF-hand"/>
    <property type="match status" value="2"/>
</dbReference>
<evidence type="ECO:0000259" key="4">
    <source>
        <dbReference type="PROSITE" id="PS50222"/>
    </source>
</evidence>
<keyword evidence="1" id="KW-0479">Metal-binding</keyword>
<dbReference type="InterPro" id="IPR002048">
    <property type="entry name" value="EF_hand_dom"/>
</dbReference>
<dbReference type="CDD" id="cd00051">
    <property type="entry name" value="EFh"/>
    <property type="match status" value="1"/>
</dbReference>
<name>A0AAN8UJY5_9MAGN</name>
<feature type="domain" description="EF-hand" evidence="4">
    <location>
        <begin position="176"/>
        <end position="204"/>
    </location>
</feature>
<dbReference type="Pfam" id="PF13405">
    <property type="entry name" value="EF-hand_6"/>
    <property type="match status" value="1"/>
</dbReference>
<evidence type="ECO:0000313" key="6">
    <source>
        <dbReference type="Proteomes" id="UP001370490"/>
    </source>
</evidence>
<dbReference type="AlphaFoldDB" id="A0AAN8UJY5"/>
<protein>
    <submittedName>
        <fullName evidence="5">EF-hand domain</fullName>
    </submittedName>
</protein>
<dbReference type="InterPro" id="IPR011992">
    <property type="entry name" value="EF-hand-dom_pair"/>
</dbReference>
<dbReference type="InterPro" id="IPR018247">
    <property type="entry name" value="EF_Hand_1_Ca_BS"/>
</dbReference>
<keyword evidence="2" id="KW-0677">Repeat</keyword>
<organism evidence="5 6">
    <name type="scientific">Dillenia turbinata</name>
    <dbReference type="NCBI Taxonomy" id="194707"/>
    <lineage>
        <taxon>Eukaryota</taxon>
        <taxon>Viridiplantae</taxon>
        <taxon>Streptophyta</taxon>
        <taxon>Embryophyta</taxon>
        <taxon>Tracheophyta</taxon>
        <taxon>Spermatophyta</taxon>
        <taxon>Magnoliopsida</taxon>
        <taxon>eudicotyledons</taxon>
        <taxon>Gunneridae</taxon>
        <taxon>Pentapetalae</taxon>
        <taxon>Dilleniales</taxon>
        <taxon>Dilleniaceae</taxon>
        <taxon>Dillenia</taxon>
    </lineage>
</organism>
<dbReference type="PROSITE" id="PS00018">
    <property type="entry name" value="EF_HAND_1"/>
    <property type="match status" value="3"/>
</dbReference>
<evidence type="ECO:0000256" key="1">
    <source>
        <dbReference type="ARBA" id="ARBA00022723"/>
    </source>
</evidence>
<sequence length="319" mass="37247">MAYYYGGSEELKQDIKKRFNELDKDRDGILSLQELRNAYNCSNEVFMIFERDNNGSLNFQEFITFYYATKNRWHWCDECKVTVTTFFTCVHCFGGSSPINLCCKCYSARQSTLARDPMESLRKIATTYYKKGSEHVKQLIIDFFYSMDINRDRQISLHEFLYCMTQEGYSEMSNPNFIALFDKDGNKTLDFYEFLMLYYVMRSGRRFCCGCGCFLDGMYLTCVPCFETNAHSFCVCFKCYHDNTYIHEHCNFLDNFALLEMKRQKALKVKMPPESAPQYGQFGLVLVAPLCEILPSFVLCYNGEYSVTSSSSSFLLGWL</sequence>
<reference evidence="5 6" key="1">
    <citation type="submission" date="2023-12" db="EMBL/GenBank/DDBJ databases">
        <title>A high-quality genome assembly for Dillenia turbinata (Dilleniales).</title>
        <authorList>
            <person name="Chanderbali A."/>
        </authorList>
    </citation>
    <scope>NUCLEOTIDE SEQUENCE [LARGE SCALE GENOMIC DNA]</scope>
    <source>
        <strain evidence="5">LSX21</strain>
        <tissue evidence="5">Leaf</tissue>
    </source>
</reference>
<dbReference type="SMART" id="SM00054">
    <property type="entry name" value="EFh"/>
    <property type="match status" value="4"/>
</dbReference>